<evidence type="ECO:0000313" key="4">
    <source>
        <dbReference type="Proteomes" id="UP000526408"/>
    </source>
</evidence>
<feature type="transmembrane region" description="Helical" evidence="1">
    <location>
        <begin position="75"/>
        <end position="107"/>
    </location>
</feature>
<evidence type="ECO:0000313" key="3">
    <source>
        <dbReference type="EMBL" id="NKX44513.1"/>
    </source>
</evidence>
<dbReference type="EMBL" id="JAAZQQ010000002">
    <property type="protein sequence ID" value="NKX44513.1"/>
    <property type="molecule type" value="Genomic_DNA"/>
</dbReference>
<keyword evidence="1" id="KW-0472">Membrane</keyword>
<feature type="domain" description="DUF1468" evidence="2">
    <location>
        <begin position="8"/>
        <end position="138"/>
    </location>
</feature>
<evidence type="ECO:0000259" key="2">
    <source>
        <dbReference type="Pfam" id="PF07331"/>
    </source>
</evidence>
<sequence length="146" mass="15379">MTGTSVRLFGAAVFAIAALYTLQADTYQITFGDVLGPSVFPIIVGIPMMILSASLVVFPTGTVDWPGRDRLWRQAAALAVFIGYVLVMEQVGFPIATAALIALVGIIMGGPPWHAVALGVVFGPGLWALFDQVLGLPLDFLGDLFG</sequence>
<dbReference type="Pfam" id="PF07331">
    <property type="entry name" value="TctB"/>
    <property type="match status" value="1"/>
</dbReference>
<feature type="transmembrane region" description="Helical" evidence="1">
    <location>
        <begin position="40"/>
        <end position="63"/>
    </location>
</feature>
<accession>A0A7X6GZM9</accession>
<keyword evidence="1" id="KW-0812">Transmembrane</keyword>
<comment type="caution">
    <text evidence="3">The sequence shown here is derived from an EMBL/GenBank/DDBJ whole genome shotgun (WGS) entry which is preliminary data.</text>
</comment>
<name>A0A7X6GZM9_9RHOB</name>
<protein>
    <submittedName>
        <fullName evidence="3">Tripartite tricarboxylate transporter TctB family protein</fullName>
    </submittedName>
</protein>
<dbReference type="RefSeq" id="WP_168622879.1">
    <property type="nucleotide sequence ID" value="NZ_JAAZQQ010000002.1"/>
</dbReference>
<dbReference type="InterPro" id="IPR009936">
    <property type="entry name" value="DUF1468"/>
</dbReference>
<dbReference type="AlphaFoldDB" id="A0A7X6GZM9"/>
<reference evidence="3 4" key="1">
    <citation type="submission" date="2020-04" db="EMBL/GenBank/DDBJ databases">
        <authorList>
            <person name="Yoon J."/>
        </authorList>
    </citation>
    <scope>NUCLEOTIDE SEQUENCE [LARGE SCALE GENOMIC DNA]</scope>
    <source>
        <strain evidence="3 4">KMU-115</strain>
    </source>
</reference>
<evidence type="ECO:0000256" key="1">
    <source>
        <dbReference type="SAM" id="Phobius"/>
    </source>
</evidence>
<proteinExistence type="predicted"/>
<keyword evidence="1" id="KW-1133">Transmembrane helix</keyword>
<organism evidence="3 4">
    <name type="scientific">Roseicyclus persicicus</name>
    <dbReference type="NCBI Taxonomy" id="2650661"/>
    <lineage>
        <taxon>Bacteria</taxon>
        <taxon>Pseudomonadati</taxon>
        <taxon>Pseudomonadota</taxon>
        <taxon>Alphaproteobacteria</taxon>
        <taxon>Rhodobacterales</taxon>
        <taxon>Roseobacteraceae</taxon>
        <taxon>Roseicyclus</taxon>
    </lineage>
</organism>
<dbReference type="Proteomes" id="UP000526408">
    <property type="component" value="Unassembled WGS sequence"/>
</dbReference>
<keyword evidence="4" id="KW-1185">Reference proteome</keyword>
<gene>
    <name evidence="3" type="ORF">HCU73_07920</name>
</gene>